<dbReference type="EMBL" id="BMNG01000015">
    <property type="protein sequence ID" value="GGO54229.1"/>
    <property type="molecule type" value="Genomic_DNA"/>
</dbReference>
<feature type="signal peptide" evidence="1">
    <location>
        <begin position="1"/>
        <end position="29"/>
    </location>
</feature>
<feature type="chain" id="PRO_5045085046" description="Avidin" evidence="1">
    <location>
        <begin position="30"/>
        <end position="144"/>
    </location>
</feature>
<keyword evidence="3" id="KW-1185">Reference proteome</keyword>
<comment type="caution">
    <text evidence="2">The sequence shown here is derived from an EMBL/GenBank/DDBJ whole genome shotgun (WGS) entry which is preliminary data.</text>
</comment>
<accession>A0ABQ2MM46</accession>
<protein>
    <recommendedName>
        <fullName evidence="4">Avidin</fullName>
    </recommendedName>
</protein>
<name>A0ABQ2MM46_9ACTN</name>
<evidence type="ECO:0000313" key="3">
    <source>
        <dbReference type="Proteomes" id="UP000656881"/>
    </source>
</evidence>
<organism evidence="2 3">
    <name type="scientific">Streptomyces lasiicapitis</name>
    <dbReference type="NCBI Taxonomy" id="1923961"/>
    <lineage>
        <taxon>Bacteria</taxon>
        <taxon>Bacillati</taxon>
        <taxon>Actinomycetota</taxon>
        <taxon>Actinomycetes</taxon>
        <taxon>Kitasatosporales</taxon>
        <taxon>Streptomycetaceae</taxon>
        <taxon>Streptomyces</taxon>
    </lineage>
</organism>
<proteinExistence type="predicted"/>
<dbReference type="RefSeq" id="WP_189176538.1">
    <property type="nucleotide sequence ID" value="NZ_BMNG01000015.1"/>
</dbReference>
<evidence type="ECO:0000313" key="2">
    <source>
        <dbReference type="EMBL" id="GGO54229.1"/>
    </source>
</evidence>
<evidence type="ECO:0000256" key="1">
    <source>
        <dbReference type="SAM" id="SignalP"/>
    </source>
</evidence>
<keyword evidence="1" id="KW-0732">Signal</keyword>
<reference evidence="3" key="1">
    <citation type="journal article" date="2019" name="Int. J. Syst. Evol. Microbiol.">
        <title>The Global Catalogue of Microorganisms (GCM) 10K type strain sequencing project: providing services to taxonomists for standard genome sequencing and annotation.</title>
        <authorList>
            <consortium name="The Broad Institute Genomics Platform"/>
            <consortium name="The Broad Institute Genome Sequencing Center for Infectious Disease"/>
            <person name="Wu L."/>
            <person name="Ma J."/>
        </authorList>
    </citation>
    <scope>NUCLEOTIDE SEQUENCE [LARGE SCALE GENOMIC DNA]</scope>
    <source>
        <strain evidence="3">CGMCC 4.7349</strain>
    </source>
</reference>
<evidence type="ECO:0008006" key="4">
    <source>
        <dbReference type="Google" id="ProtNLM"/>
    </source>
</evidence>
<dbReference type="Proteomes" id="UP000656881">
    <property type="component" value="Unassembled WGS sequence"/>
</dbReference>
<sequence length="144" mass="14797">MKARLAVHAVTAALAISLGGLALAPAALASPAHAQAPASSIKDAPAFDASGTWGITQSNGHHPTVHVSQDAQGKLSGTASFGNITGTFEQGFVDGTYIEFVISWSNGSKGRYIGSLDGDRRLSGVSTDLANPESQATWVSNRTF</sequence>
<gene>
    <name evidence="2" type="ORF">GCM10012286_63500</name>
</gene>